<dbReference type="Proteomes" id="UP000035680">
    <property type="component" value="Unassembled WGS sequence"/>
</dbReference>
<evidence type="ECO:0000313" key="2">
    <source>
        <dbReference type="WBParaSite" id="SVE_0539000.1"/>
    </source>
</evidence>
<organism evidence="1 2">
    <name type="scientific">Strongyloides venezuelensis</name>
    <name type="common">Threadworm</name>
    <dbReference type="NCBI Taxonomy" id="75913"/>
    <lineage>
        <taxon>Eukaryota</taxon>
        <taxon>Metazoa</taxon>
        <taxon>Ecdysozoa</taxon>
        <taxon>Nematoda</taxon>
        <taxon>Chromadorea</taxon>
        <taxon>Rhabditida</taxon>
        <taxon>Tylenchina</taxon>
        <taxon>Panagrolaimomorpha</taxon>
        <taxon>Strongyloidoidea</taxon>
        <taxon>Strongyloididae</taxon>
        <taxon>Strongyloides</taxon>
    </lineage>
</organism>
<protein>
    <submittedName>
        <fullName evidence="2">ZP domain-containing protein</fullName>
    </submittedName>
</protein>
<name>A0A0K0F989_STRVS</name>
<keyword evidence="1" id="KW-1185">Reference proteome</keyword>
<reference evidence="2" key="2">
    <citation type="submission" date="2015-08" db="UniProtKB">
        <authorList>
            <consortium name="WormBaseParasite"/>
        </authorList>
    </citation>
    <scope>IDENTIFICATION</scope>
</reference>
<dbReference type="AlphaFoldDB" id="A0A0K0F989"/>
<evidence type="ECO:0000313" key="1">
    <source>
        <dbReference type="Proteomes" id="UP000035680"/>
    </source>
</evidence>
<accession>A0A0K0F989</accession>
<dbReference type="WBParaSite" id="SVE_0539000.1">
    <property type="protein sequence ID" value="SVE_0539000.1"/>
    <property type="gene ID" value="SVE_0539000"/>
</dbReference>
<reference evidence="1" key="1">
    <citation type="submission" date="2014-07" db="EMBL/GenBank/DDBJ databases">
        <authorList>
            <person name="Martin A.A"/>
            <person name="De Silva N."/>
        </authorList>
    </citation>
    <scope>NUCLEOTIDE SEQUENCE</scope>
</reference>
<proteinExistence type="predicted"/>
<sequence>MYPVHLRKKNGSLQKDSEVIQDSTTSSYLKSPVGIVTFKDAATHYECRWNFISGCCSANRDGESIKITI</sequence>